<evidence type="ECO:0000313" key="8">
    <source>
        <dbReference type="EMBL" id="QDG53312.1"/>
    </source>
</evidence>
<evidence type="ECO:0000256" key="3">
    <source>
        <dbReference type="ARBA" id="ARBA00022833"/>
    </source>
</evidence>
<dbReference type="GO" id="GO:0008270">
    <property type="term" value="F:zinc ion binding"/>
    <property type="evidence" value="ECO:0007669"/>
    <property type="project" value="InterPro"/>
</dbReference>
<dbReference type="Pfam" id="PF00107">
    <property type="entry name" value="ADH_zinc_N"/>
    <property type="match status" value="1"/>
</dbReference>
<organism evidence="8 9">
    <name type="scientific">Persicimonas caeni</name>
    <dbReference type="NCBI Taxonomy" id="2292766"/>
    <lineage>
        <taxon>Bacteria</taxon>
        <taxon>Deltaproteobacteria</taxon>
        <taxon>Bradymonadales</taxon>
        <taxon>Bradymonadaceae</taxon>
        <taxon>Persicimonas</taxon>
    </lineage>
</organism>
<dbReference type="InterPro" id="IPR013149">
    <property type="entry name" value="ADH-like_C"/>
</dbReference>
<feature type="domain" description="Alcohol dehydrogenase-like C-terminal" evidence="6">
    <location>
        <begin position="196"/>
        <end position="265"/>
    </location>
</feature>
<dbReference type="InterPro" id="IPR036291">
    <property type="entry name" value="NAD(P)-bd_dom_sf"/>
</dbReference>
<dbReference type="EMBL" id="CP041186">
    <property type="protein sequence ID" value="QDG53312.1"/>
    <property type="molecule type" value="Genomic_DNA"/>
</dbReference>
<comment type="similarity">
    <text evidence="5">Belongs to the zinc-containing alcohol dehydrogenase family.</text>
</comment>
<dbReference type="SUPFAM" id="SSF50129">
    <property type="entry name" value="GroES-like"/>
    <property type="match status" value="1"/>
</dbReference>
<name>A0A4Y6PYB7_PERCE</name>
<dbReference type="Proteomes" id="UP000315995">
    <property type="component" value="Chromosome"/>
</dbReference>
<evidence type="ECO:0000256" key="2">
    <source>
        <dbReference type="ARBA" id="ARBA00022723"/>
    </source>
</evidence>
<proteinExistence type="inferred from homology"/>
<gene>
    <name evidence="8" type="ORF">FIV42_21965</name>
</gene>
<keyword evidence="3 5" id="KW-0862">Zinc</keyword>
<evidence type="ECO:0000256" key="5">
    <source>
        <dbReference type="RuleBase" id="RU361277"/>
    </source>
</evidence>
<keyword evidence="4" id="KW-0560">Oxidoreductase</keyword>
<evidence type="ECO:0000259" key="7">
    <source>
        <dbReference type="Pfam" id="PF08240"/>
    </source>
</evidence>
<dbReference type="CDD" id="cd08283">
    <property type="entry name" value="FDH_like_1"/>
    <property type="match status" value="1"/>
</dbReference>
<evidence type="ECO:0000313" key="9">
    <source>
        <dbReference type="Proteomes" id="UP000315995"/>
    </source>
</evidence>
<dbReference type="InterPro" id="IPR013154">
    <property type="entry name" value="ADH-like_N"/>
</dbReference>
<accession>A0A4Y6PYB7</accession>
<dbReference type="InterPro" id="IPR011032">
    <property type="entry name" value="GroES-like_sf"/>
</dbReference>
<dbReference type="Pfam" id="PF08240">
    <property type="entry name" value="ADH_N"/>
    <property type="match status" value="1"/>
</dbReference>
<dbReference type="Gene3D" id="3.40.50.720">
    <property type="entry name" value="NAD(P)-binding Rossmann-like Domain"/>
    <property type="match status" value="1"/>
</dbReference>
<sequence length="390" mass="42389">MRAVCWMGKHDVQVREVPDPKILNSRDCIIKVKLSAICGSDLHLYDGYIPTMQEGDIIGHEVIGEVVEIGNEVDNLTVGDRVVIPFPIACGSCHYCKHEQHALCDNSNPNAHMAEAAYGYSPAGIFGYSHMLGGYAGGQAEYMRVPFADVGPMKVPDGVTDEQALFLSDIFPTGYQAALNCNIKSGDTVAVWGCGPVGLFAMKSAKLLGAERVIAIDHVPERLEKARRDADAEPLHFEKTSVLSELKEMTGGRGPDAVIEAVGMEAHGFNAADHFYDKAKQTLRLETDRPNALRQAIQACGKGGTVSIPGVYGGIIDKMPMGAAFGKGLTFKMGQTHVQRFMNKLMGHIEDGDIDPSFIISHRVPLVEAPAAYEMFKHKRNNCIKVVLHP</sequence>
<comment type="cofactor">
    <cofactor evidence="1 5">
        <name>Zn(2+)</name>
        <dbReference type="ChEBI" id="CHEBI:29105"/>
    </cofactor>
</comment>
<dbReference type="PANTHER" id="PTHR42813:SF2">
    <property type="entry name" value="DEHYDROGENASE, ZINC-CONTAINING, PUTATIVE (AFU_ORTHOLOGUE AFUA_2G02810)-RELATED"/>
    <property type="match status" value="1"/>
</dbReference>
<dbReference type="OrthoDB" id="9774952at2"/>
<dbReference type="PANTHER" id="PTHR42813">
    <property type="entry name" value="ZINC-TYPE ALCOHOL DEHYDROGENASE-LIKE"/>
    <property type="match status" value="1"/>
</dbReference>
<dbReference type="RefSeq" id="WP_141199773.1">
    <property type="nucleotide sequence ID" value="NZ_CP041186.1"/>
</dbReference>
<accession>A0A5B8YA08</accession>
<dbReference type="GO" id="GO:0016491">
    <property type="term" value="F:oxidoreductase activity"/>
    <property type="evidence" value="ECO:0007669"/>
    <property type="project" value="UniProtKB-KW"/>
</dbReference>
<dbReference type="Gene3D" id="3.90.180.10">
    <property type="entry name" value="Medium-chain alcohol dehydrogenases, catalytic domain"/>
    <property type="match status" value="1"/>
</dbReference>
<dbReference type="AlphaFoldDB" id="A0A4Y6PYB7"/>
<keyword evidence="2 5" id="KW-0479">Metal-binding</keyword>
<evidence type="ECO:0000259" key="6">
    <source>
        <dbReference type="Pfam" id="PF00107"/>
    </source>
</evidence>
<protein>
    <submittedName>
        <fullName evidence="8">Glutathione-dependent formaldehyde dehydrogenase</fullName>
    </submittedName>
</protein>
<feature type="domain" description="Alcohol dehydrogenase-like N-terminal" evidence="7">
    <location>
        <begin position="26"/>
        <end position="152"/>
    </location>
</feature>
<dbReference type="PROSITE" id="PS00059">
    <property type="entry name" value="ADH_ZINC"/>
    <property type="match status" value="1"/>
</dbReference>
<reference evidence="8 9" key="1">
    <citation type="submission" date="2019-06" db="EMBL/GenBank/DDBJ databases">
        <title>Persicimonas caeni gen. nov., sp. nov., a predatory bacterium isolated from solar saltern.</title>
        <authorList>
            <person name="Wang S."/>
        </authorList>
    </citation>
    <scope>NUCLEOTIDE SEQUENCE [LARGE SCALE GENOMIC DNA]</scope>
    <source>
        <strain evidence="8 9">YN101</strain>
    </source>
</reference>
<evidence type="ECO:0000256" key="4">
    <source>
        <dbReference type="ARBA" id="ARBA00023002"/>
    </source>
</evidence>
<keyword evidence="9" id="KW-1185">Reference proteome</keyword>
<dbReference type="InterPro" id="IPR002328">
    <property type="entry name" value="ADH_Zn_CS"/>
</dbReference>
<evidence type="ECO:0000256" key="1">
    <source>
        <dbReference type="ARBA" id="ARBA00001947"/>
    </source>
</evidence>
<dbReference type="SUPFAM" id="SSF51735">
    <property type="entry name" value="NAD(P)-binding Rossmann-fold domains"/>
    <property type="match status" value="1"/>
</dbReference>